<evidence type="ECO:0000256" key="1">
    <source>
        <dbReference type="SAM" id="MobiDB-lite"/>
    </source>
</evidence>
<dbReference type="Gene3D" id="2.30.42.10">
    <property type="match status" value="1"/>
</dbReference>
<dbReference type="GO" id="GO:0070006">
    <property type="term" value="F:metalloaminopeptidase activity"/>
    <property type="evidence" value="ECO:0007669"/>
    <property type="project" value="TreeGrafter"/>
</dbReference>
<dbReference type="GO" id="GO:0005615">
    <property type="term" value="C:extracellular space"/>
    <property type="evidence" value="ECO:0007669"/>
    <property type="project" value="TreeGrafter"/>
</dbReference>
<dbReference type="Pfam" id="PF04187">
    <property type="entry name" value="Cofac_haem_bdg"/>
    <property type="match status" value="1"/>
</dbReference>
<dbReference type="InterPro" id="IPR027268">
    <property type="entry name" value="Peptidase_M4/M1_CTD_sf"/>
</dbReference>
<dbReference type="GO" id="GO:0043171">
    <property type="term" value="P:peptide catabolic process"/>
    <property type="evidence" value="ECO:0007669"/>
    <property type="project" value="TreeGrafter"/>
</dbReference>
<dbReference type="GO" id="GO:0042277">
    <property type="term" value="F:peptide binding"/>
    <property type="evidence" value="ECO:0007669"/>
    <property type="project" value="TreeGrafter"/>
</dbReference>
<dbReference type="InterPro" id="IPR036034">
    <property type="entry name" value="PDZ_sf"/>
</dbReference>
<dbReference type="SUPFAM" id="SSF55486">
    <property type="entry name" value="Metalloproteases ('zincins'), catalytic domain"/>
    <property type="match status" value="1"/>
</dbReference>
<comment type="caution">
    <text evidence="4">The sequence shown here is derived from an EMBL/GenBank/DDBJ whole genome shotgun (WGS) entry which is preliminary data.</text>
</comment>
<gene>
    <name evidence="4" type="ORF">ENF32_00895</name>
</gene>
<dbReference type="Pfam" id="PF01433">
    <property type="entry name" value="Peptidase_M1"/>
    <property type="match status" value="1"/>
</dbReference>
<feature type="region of interest" description="Disordered" evidence="1">
    <location>
        <begin position="975"/>
        <end position="1001"/>
    </location>
</feature>
<evidence type="ECO:0000256" key="2">
    <source>
        <dbReference type="SAM" id="SignalP"/>
    </source>
</evidence>
<dbReference type="InterPro" id="IPR014782">
    <property type="entry name" value="Peptidase_M1_dom"/>
</dbReference>
<dbReference type="SMART" id="SM00228">
    <property type="entry name" value="PDZ"/>
    <property type="match status" value="1"/>
</dbReference>
<name>A0A7C0Y7N7_9BACT</name>
<dbReference type="SUPFAM" id="SSF50156">
    <property type="entry name" value="PDZ domain-like"/>
    <property type="match status" value="1"/>
</dbReference>
<dbReference type="Gene3D" id="1.10.390.10">
    <property type="entry name" value="Neutral Protease Domain 2"/>
    <property type="match status" value="1"/>
</dbReference>
<dbReference type="CDD" id="cd14727">
    <property type="entry name" value="ChanN-like"/>
    <property type="match status" value="1"/>
</dbReference>
<dbReference type="InterPro" id="IPR050344">
    <property type="entry name" value="Peptidase_M1_aminopeptidases"/>
</dbReference>
<dbReference type="PANTHER" id="PTHR11533:SF174">
    <property type="entry name" value="PUROMYCIN-SENSITIVE AMINOPEPTIDASE-RELATED"/>
    <property type="match status" value="1"/>
</dbReference>
<proteinExistence type="predicted"/>
<dbReference type="GO" id="GO:0008270">
    <property type="term" value="F:zinc ion binding"/>
    <property type="evidence" value="ECO:0007669"/>
    <property type="project" value="InterPro"/>
</dbReference>
<dbReference type="PANTHER" id="PTHR11533">
    <property type="entry name" value="PROTEASE M1 ZINC METALLOPROTEASE"/>
    <property type="match status" value="1"/>
</dbReference>
<protein>
    <submittedName>
        <fullName evidence="4">PDZ domain-containing protein</fullName>
    </submittedName>
</protein>
<evidence type="ECO:0000259" key="3">
    <source>
        <dbReference type="PROSITE" id="PS50106"/>
    </source>
</evidence>
<dbReference type="SUPFAM" id="SSF159501">
    <property type="entry name" value="EreA/ChaN-like"/>
    <property type="match status" value="1"/>
</dbReference>
<dbReference type="AlphaFoldDB" id="A0A7C0Y7N7"/>
<dbReference type="GO" id="GO:0016020">
    <property type="term" value="C:membrane"/>
    <property type="evidence" value="ECO:0007669"/>
    <property type="project" value="TreeGrafter"/>
</dbReference>
<dbReference type="EMBL" id="DQWS01000036">
    <property type="protein sequence ID" value="HDD52609.1"/>
    <property type="molecule type" value="Genomic_DNA"/>
</dbReference>
<dbReference type="InterPro" id="IPR001478">
    <property type="entry name" value="PDZ"/>
</dbReference>
<dbReference type="InterPro" id="IPR007314">
    <property type="entry name" value="Cofac_haem-bd_dom"/>
</dbReference>
<accession>A0A7C0Y7N7</accession>
<dbReference type="CDD" id="cd06779">
    <property type="entry name" value="cpPDZ_Deg_HtrA-like"/>
    <property type="match status" value="1"/>
</dbReference>
<dbReference type="GO" id="GO:0005737">
    <property type="term" value="C:cytoplasm"/>
    <property type="evidence" value="ECO:0007669"/>
    <property type="project" value="TreeGrafter"/>
</dbReference>
<feature type="domain" description="PDZ" evidence="3">
    <location>
        <begin position="885"/>
        <end position="968"/>
    </location>
</feature>
<sequence length="1001" mass="113717">MENHPTWIKALLMVALVLSLALPTKAQAQKEDLPRVTALAKFDLKAHRVTGKVTILVPASKKVRIVADSLVRIKGPKGKEGHFGPYAKPKRVTFKFSATFQNPATGSYIGPEGIVLPSSWFPQPEGLALYRLTATLPSRLTVVSSMDRVFQKKEGAKTTYTFYFPHPCKTIPLIAAPYHLSMAQAQGITLAVYLLEKDEDLAQRYLLAMAQYVKEYNDLVGPYPYRRLAVVANPIMETGYAFPTFTLLGRHVIRLPFILHTSLPHEILHNWFGNGVYVKGSNWCEGLVSYLADQRMAEKKGEGWRYRHRTLVNYQAYVTPDKDFPLIQFRGKYDPASQAIGYGKGAMVFHMLRKKLGDETFSQAIRELYKDYLFKEAGWQEIGTLMEETSGQDLSSFFQAWLYKRGVPWLQVRVRTAKAEKKGNYLVYITMEERGPQFPLQVPVIIETAKGKKKVTLDMEKKQVKVKAEVEGKPQKLLIDPDYDVMRRLTLPEYPPLVARVLGSGGLMVGGNSQAYTPLKAFLRQKGYREVESSLIPLENTSQNIIYLGELPTNSPHLFHRPPKGADLYMEVQENPYHQEATVTWITSASLRETQRFLPKLPHLGAYQTLATSQGRLSTMEKPHFLRGISISIQDQAVGVNLKALLSLAQVARAVSPSRVIFLGEEHPEYGHHLAQLDIIRWLVEHGHQVAIGMEMFQKPFQKVIDQYLEGKLDLAQFLKETEYFSRWGFNYKLYKPIVDFAKEHKLPIVALNISREITQKVAKEGLKALTPEEKKEIPQHLDFSNESYRQYLKRVYEAHGNSQKDIKDFEAFYQSQILWDEGMAQSIVDYLSRHPDRQMVVIVGKGHVAYGYGVPSRVERRGIQPCSIVILGNDQELDPNMGDYLVVPPSSEPPFSAKLGVIINEDKDGLLIKMVLPHTPAQRGGLRKGDLIIRADRQRVKKVEDLRAILYQKNPGDTVKVTIKRGKRTKTLTIGPFRTKEEKQKPYHHPKAETESKKNP</sequence>
<keyword evidence="2" id="KW-0732">Signal</keyword>
<reference evidence="4" key="1">
    <citation type="journal article" date="2020" name="mSystems">
        <title>Genome- and Community-Level Interaction Insights into Carbon Utilization and Element Cycling Functions of Hydrothermarchaeota in Hydrothermal Sediment.</title>
        <authorList>
            <person name="Zhou Z."/>
            <person name="Liu Y."/>
            <person name="Xu W."/>
            <person name="Pan J."/>
            <person name="Luo Z.H."/>
            <person name="Li M."/>
        </authorList>
    </citation>
    <scope>NUCLEOTIDE SEQUENCE [LARGE SCALE GENOMIC DNA]</scope>
    <source>
        <strain evidence="4">HyVt-115</strain>
    </source>
</reference>
<evidence type="ECO:0000313" key="4">
    <source>
        <dbReference type="EMBL" id="HDD52609.1"/>
    </source>
</evidence>
<dbReference type="Proteomes" id="UP000885690">
    <property type="component" value="Unassembled WGS sequence"/>
</dbReference>
<feature type="compositionally biased region" description="Basic and acidic residues" evidence="1">
    <location>
        <begin position="979"/>
        <end position="1001"/>
    </location>
</feature>
<feature type="chain" id="PRO_5027694014" evidence="2">
    <location>
        <begin position="29"/>
        <end position="1001"/>
    </location>
</feature>
<dbReference type="PROSITE" id="PS50106">
    <property type="entry name" value="PDZ"/>
    <property type="match status" value="1"/>
</dbReference>
<organism evidence="4">
    <name type="scientific">Thermosulfidibacter takaii</name>
    <dbReference type="NCBI Taxonomy" id="412593"/>
    <lineage>
        <taxon>Bacteria</taxon>
        <taxon>Pseudomonadati</taxon>
        <taxon>Thermosulfidibacterota</taxon>
        <taxon>Thermosulfidibacteria</taxon>
        <taxon>Thermosulfidibacterales</taxon>
        <taxon>Thermosulfidibacteraceae</taxon>
    </lineage>
</organism>
<feature type="signal peptide" evidence="2">
    <location>
        <begin position="1"/>
        <end position="28"/>
    </location>
</feature>
<dbReference type="Gene3D" id="3.40.50.11550">
    <property type="match status" value="1"/>
</dbReference>
<dbReference type="Pfam" id="PF13180">
    <property type="entry name" value="PDZ_2"/>
    <property type="match status" value="1"/>
</dbReference>